<feature type="compositionally biased region" description="Gly residues" evidence="1">
    <location>
        <begin position="39"/>
        <end position="53"/>
    </location>
</feature>
<sequence length="173" mass="17032">MRLKTHLAALACLGLLAGGASLGHIDGFSLASTAHAKGGGNGNGGGHGNGGHGGSDHGRSSGDHGGSTDAHDKSLSHVTTASVSENESGAGLLGALNAAHASATARQHASPTSAVGKIATYEKSRVAAQAIQDPAAQEQALADAATQLAQEFGKTELTAAEIDQINALLDARQ</sequence>
<keyword evidence="4" id="KW-1185">Reference proteome</keyword>
<accession>A0ABV7K6L6</accession>
<feature type="chain" id="PRO_5045809230" evidence="2">
    <location>
        <begin position="23"/>
        <end position="173"/>
    </location>
</feature>
<keyword evidence="2" id="KW-0732">Signal</keyword>
<proteinExistence type="predicted"/>
<evidence type="ECO:0000256" key="1">
    <source>
        <dbReference type="SAM" id="MobiDB-lite"/>
    </source>
</evidence>
<feature type="compositionally biased region" description="Polar residues" evidence="1">
    <location>
        <begin position="76"/>
        <end position="86"/>
    </location>
</feature>
<evidence type="ECO:0000256" key="2">
    <source>
        <dbReference type="SAM" id="SignalP"/>
    </source>
</evidence>
<dbReference type="EMBL" id="JBHRTK010000001">
    <property type="protein sequence ID" value="MFC3204977.1"/>
    <property type="molecule type" value="Genomic_DNA"/>
</dbReference>
<dbReference type="Proteomes" id="UP001595583">
    <property type="component" value="Unassembled WGS sequence"/>
</dbReference>
<name>A0ABV7K6L6_9HYPH</name>
<feature type="region of interest" description="Disordered" evidence="1">
    <location>
        <begin position="39"/>
        <end position="86"/>
    </location>
</feature>
<reference evidence="4" key="1">
    <citation type="journal article" date="2019" name="Int. J. Syst. Evol. Microbiol.">
        <title>The Global Catalogue of Microorganisms (GCM) 10K type strain sequencing project: providing services to taxonomists for standard genome sequencing and annotation.</title>
        <authorList>
            <consortium name="The Broad Institute Genomics Platform"/>
            <consortium name="The Broad Institute Genome Sequencing Center for Infectious Disease"/>
            <person name="Wu L."/>
            <person name="Ma J."/>
        </authorList>
    </citation>
    <scope>NUCLEOTIDE SEQUENCE [LARGE SCALE GENOMIC DNA]</scope>
    <source>
        <strain evidence="4">KCTC 52165</strain>
    </source>
</reference>
<evidence type="ECO:0000313" key="4">
    <source>
        <dbReference type="Proteomes" id="UP001595583"/>
    </source>
</evidence>
<evidence type="ECO:0000313" key="3">
    <source>
        <dbReference type="EMBL" id="MFC3204977.1"/>
    </source>
</evidence>
<comment type="caution">
    <text evidence="3">The sequence shown here is derived from an EMBL/GenBank/DDBJ whole genome shotgun (WGS) entry which is preliminary data.</text>
</comment>
<protein>
    <submittedName>
        <fullName evidence="3">Holotricin-3</fullName>
    </submittedName>
</protein>
<feature type="signal peptide" evidence="2">
    <location>
        <begin position="1"/>
        <end position="22"/>
    </location>
</feature>
<gene>
    <name evidence="3" type="ORF">ACFOHJ_02025</name>
</gene>
<dbReference type="RefSeq" id="WP_378217942.1">
    <property type="nucleotide sequence ID" value="NZ_JBHRTK010000001.1"/>
</dbReference>
<organism evidence="3 4">
    <name type="scientific">Aquamicrobium soli</name>
    <dbReference type="NCBI Taxonomy" id="1811518"/>
    <lineage>
        <taxon>Bacteria</taxon>
        <taxon>Pseudomonadati</taxon>
        <taxon>Pseudomonadota</taxon>
        <taxon>Alphaproteobacteria</taxon>
        <taxon>Hyphomicrobiales</taxon>
        <taxon>Phyllobacteriaceae</taxon>
        <taxon>Aquamicrobium</taxon>
    </lineage>
</organism>